<reference evidence="3 4" key="1">
    <citation type="journal article" date="2021" name="Elife">
        <title>Chloroplast acquisition without the gene transfer in kleptoplastic sea slugs, Plakobranchus ocellatus.</title>
        <authorList>
            <person name="Maeda T."/>
            <person name="Takahashi S."/>
            <person name="Yoshida T."/>
            <person name="Shimamura S."/>
            <person name="Takaki Y."/>
            <person name="Nagai Y."/>
            <person name="Toyoda A."/>
            <person name="Suzuki Y."/>
            <person name="Arimoto A."/>
            <person name="Ishii H."/>
            <person name="Satoh N."/>
            <person name="Nishiyama T."/>
            <person name="Hasebe M."/>
            <person name="Maruyama T."/>
            <person name="Minagawa J."/>
            <person name="Obokata J."/>
            <person name="Shigenobu S."/>
        </authorList>
    </citation>
    <scope>NUCLEOTIDE SEQUENCE [LARGE SCALE GENOMIC DNA]</scope>
</reference>
<protein>
    <submittedName>
        <fullName evidence="3">Histone-lysine N-methyltransferase SETMAR</fullName>
    </submittedName>
</protein>
<feature type="region of interest" description="Disordered" evidence="1">
    <location>
        <begin position="288"/>
        <end position="349"/>
    </location>
</feature>
<dbReference type="CDD" id="cd22148">
    <property type="entry name" value="F-box_DdgacFF-like"/>
    <property type="match status" value="1"/>
</dbReference>
<evidence type="ECO:0000259" key="2">
    <source>
        <dbReference type="PROSITE" id="PS50181"/>
    </source>
</evidence>
<dbReference type="Proteomes" id="UP000735302">
    <property type="component" value="Unassembled WGS sequence"/>
</dbReference>
<dbReference type="PROSITE" id="PS50181">
    <property type="entry name" value="FBOX"/>
    <property type="match status" value="1"/>
</dbReference>
<dbReference type="SMART" id="SM00256">
    <property type="entry name" value="FBOX"/>
    <property type="match status" value="1"/>
</dbReference>
<keyword evidence="4" id="KW-1185">Reference proteome</keyword>
<name>A0AAV4CN56_9GAST</name>
<comment type="caution">
    <text evidence="3">The sequence shown here is derived from an EMBL/GenBank/DDBJ whole genome shotgun (WGS) entry which is preliminary data.</text>
</comment>
<gene>
    <name evidence="3" type="ORF">PoB_005990200</name>
</gene>
<dbReference type="PANTHER" id="PTHR46857">
    <property type="entry name" value="EPITHELIAL CELL-TRANSFORMING SEQUENCE 2 ONCOGENE-LIKE"/>
    <property type="match status" value="1"/>
</dbReference>
<dbReference type="InterPro" id="IPR036047">
    <property type="entry name" value="F-box-like_dom_sf"/>
</dbReference>
<evidence type="ECO:0000313" key="3">
    <source>
        <dbReference type="EMBL" id="GFO33397.1"/>
    </source>
</evidence>
<dbReference type="AlphaFoldDB" id="A0AAV4CN56"/>
<dbReference type="InterPro" id="IPR052805">
    <property type="entry name" value="GEF_Ubiquitin-Prot_Reg"/>
</dbReference>
<sequence length="516" mass="59744">MPGCLSRYVKAVTCRVLTGVNCSSDIPCKNNQRISKNFRDQAMNVVEFLSNHRVVVNRQARGAPLPHLTDSAVKTALAELNRGASHNSIQWRGRGGGMPTHSGVEFERQLDKISIWLEGWNHTQKCQFLQELLLHSSYTQLQLLHTVLQPALHRDFMYTVRSRFPEIDFSPVSTFTTRELRDKLVRLRLDTFHRVGSAHYQKDVDVQPLKLPLLLQQESSRSTQSIPNIFASQNSLDRLSTRRETQSQREAKVKDKDRWIGEKLEEKDDKSISQDAVSRFVEMPVRRHMQEEQMSREARRAAQRETLRKKHNKSIASLTSLSNPGGHKKRRKLKWITEEGESRDATTGRSDFSKFSTMYTGESVSVLDEPETSRLPVEASQIMSWYIEQWNDTKKNEFLHKLLLKLDPRQHYFISSYLSVKHHKDIVGLLPDHLALKILQYLSPKELLVAGQVSKRWSRLANDNALWRAKCEGVTLEIPVPSAPVWKRVFKDNLYLRLNWNKGFYSTVDFRGHTHR</sequence>
<dbReference type="Gene3D" id="1.20.1280.50">
    <property type="match status" value="1"/>
</dbReference>
<organism evidence="3 4">
    <name type="scientific">Plakobranchus ocellatus</name>
    <dbReference type="NCBI Taxonomy" id="259542"/>
    <lineage>
        <taxon>Eukaryota</taxon>
        <taxon>Metazoa</taxon>
        <taxon>Spiralia</taxon>
        <taxon>Lophotrochozoa</taxon>
        <taxon>Mollusca</taxon>
        <taxon>Gastropoda</taxon>
        <taxon>Heterobranchia</taxon>
        <taxon>Euthyneura</taxon>
        <taxon>Panpulmonata</taxon>
        <taxon>Sacoglossa</taxon>
        <taxon>Placobranchoidea</taxon>
        <taxon>Plakobranchidae</taxon>
        <taxon>Plakobranchus</taxon>
    </lineage>
</organism>
<evidence type="ECO:0000313" key="4">
    <source>
        <dbReference type="Proteomes" id="UP000735302"/>
    </source>
</evidence>
<feature type="domain" description="F-box" evidence="2">
    <location>
        <begin position="424"/>
        <end position="470"/>
    </location>
</feature>
<dbReference type="EMBL" id="BLXT01006771">
    <property type="protein sequence ID" value="GFO33397.1"/>
    <property type="molecule type" value="Genomic_DNA"/>
</dbReference>
<dbReference type="Pfam" id="PF12937">
    <property type="entry name" value="F-box-like"/>
    <property type="match status" value="1"/>
</dbReference>
<feature type="compositionally biased region" description="Polar residues" evidence="1">
    <location>
        <begin position="314"/>
        <end position="323"/>
    </location>
</feature>
<feature type="compositionally biased region" description="Basic and acidic residues" evidence="1">
    <location>
        <begin position="335"/>
        <end position="346"/>
    </location>
</feature>
<feature type="compositionally biased region" description="Basic and acidic residues" evidence="1">
    <location>
        <begin position="288"/>
        <end position="306"/>
    </location>
</feature>
<dbReference type="SUPFAM" id="SSF81383">
    <property type="entry name" value="F-box domain"/>
    <property type="match status" value="1"/>
</dbReference>
<evidence type="ECO:0000256" key="1">
    <source>
        <dbReference type="SAM" id="MobiDB-lite"/>
    </source>
</evidence>
<dbReference type="InterPro" id="IPR001810">
    <property type="entry name" value="F-box_dom"/>
</dbReference>
<accession>A0AAV4CN56</accession>
<proteinExistence type="predicted"/>
<dbReference type="PANTHER" id="PTHR46857:SF1">
    <property type="entry name" value="EPITHELIAL CELL-TRANSFORMING SEQUENCE 2 ONCOGENE-LIKE"/>
    <property type="match status" value="1"/>
</dbReference>